<evidence type="ECO:0000313" key="1">
    <source>
        <dbReference type="EMBL" id="VVS98271.1"/>
    </source>
</evidence>
<evidence type="ECO:0000313" key="2">
    <source>
        <dbReference type="Proteomes" id="UP000326857"/>
    </source>
</evidence>
<accession>A0A5E7XVX6</accession>
<dbReference type="Proteomes" id="UP000326857">
    <property type="component" value="Unassembled WGS sequence"/>
</dbReference>
<name>A0A5E7XVX6_9SPHN</name>
<sequence>MHSPAPPQAIEPQRLSIHLKLANDEYGAEGETFQLYDVEDAIGAAIEPAGVIEGHEIGKGFFVIFVTGTHPDTLLPMIQKHLSMLRVRSGSFIALRRSDGSETRFPTPP</sequence>
<gene>
    <name evidence="1" type="ORF">SPHINGO391_220027</name>
</gene>
<protein>
    <submittedName>
        <fullName evidence="1">Uncharacterized protein</fullName>
    </submittedName>
</protein>
<dbReference type="EMBL" id="CABVLI010000015">
    <property type="protein sequence ID" value="VVS98271.1"/>
    <property type="molecule type" value="Genomic_DNA"/>
</dbReference>
<reference evidence="1 2" key="1">
    <citation type="submission" date="2019-09" db="EMBL/GenBank/DDBJ databases">
        <authorList>
            <person name="Dittami M. S."/>
        </authorList>
    </citation>
    <scope>NUCLEOTIDE SEQUENCE [LARGE SCALE GENOMIC DNA]</scope>
    <source>
        <strain evidence="1">SPHINGO391</strain>
    </source>
</reference>
<proteinExistence type="predicted"/>
<dbReference type="RefSeq" id="WP_151989735.1">
    <property type="nucleotide sequence ID" value="NZ_LR701515.1"/>
</dbReference>
<organism evidence="1 2">
    <name type="scientific">Sphingomonas aurantiaca</name>
    <dbReference type="NCBI Taxonomy" id="185949"/>
    <lineage>
        <taxon>Bacteria</taxon>
        <taxon>Pseudomonadati</taxon>
        <taxon>Pseudomonadota</taxon>
        <taxon>Alphaproteobacteria</taxon>
        <taxon>Sphingomonadales</taxon>
        <taxon>Sphingomonadaceae</taxon>
        <taxon>Sphingomonas</taxon>
    </lineage>
</organism>
<dbReference type="AlphaFoldDB" id="A0A5E7XVX6"/>